<organism evidence="2 3">
    <name type="scientific">Aureispira anguillae</name>
    <dbReference type="NCBI Taxonomy" id="2864201"/>
    <lineage>
        <taxon>Bacteria</taxon>
        <taxon>Pseudomonadati</taxon>
        <taxon>Bacteroidota</taxon>
        <taxon>Saprospiria</taxon>
        <taxon>Saprospirales</taxon>
        <taxon>Saprospiraceae</taxon>
        <taxon>Aureispira</taxon>
    </lineage>
</organism>
<keyword evidence="1" id="KW-0732">Signal</keyword>
<dbReference type="Proteomes" id="UP001060919">
    <property type="component" value="Chromosome"/>
</dbReference>
<gene>
    <name evidence="2" type="ORF">AsAng_0015130</name>
</gene>
<name>A0A915YCZ9_9BACT</name>
<feature type="chain" id="PRO_5036816401" description="Lipoprotein" evidence="1">
    <location>
        <begin position="24"/>
        <end position="470"/>
    </location>
</feature>
<protein>
    <recommendedName>
        <fullName evidence="4">Lipoprotein</fullName>
    </recommendedName>
</protein>
<dbReference type="AlphaFoldDB" id="A0A915YCZ9"/>
<accession>A0A915YCZ9</accession>
<dbReference type="EMBL" id="AP026867">
    <property type="protein sequence ID" value="BDS10804.1"/>
    <property type="molecule type" value="Genomic_DNA"/>
</dbReference>
<reference evidence="2" key="1">
    <citation type="submission" date="2022-09" db="EMBL/GenBank/DDBJ databases">
        <title>Aureispira anguillicida sp. nov., isolated from Leptocephalus of Japanese eel Anguilla japonica.</title>
        <authorList>
            <person name="Yuasa K."/>
            <person name="Mekata T."/>
            <person name="Ikunari K."/>
        </authorList>
    </citation>
    <scope>NUCLEOTIDE SEQUENCE</scope>
    <source>
        <strain evidence="2">EL160426</strain>
    </source>
</reference>
<feature type="signal peptide" evidence="1">
    <location>
        <begin position="1"/>
        <end position="23"/>
    </location>
</feature>
<evidence type="ECO:0000256" key="1">
    <source>
        <dbReference type="SAM" id="SignalP"/>
    </source>
</evidence>
<proteinExistence type="predicted"/>
<evidence type="ECO:0000313" key="2">
    <source>
        <dbReference type="EMBL" id="BDS10804.1"/>
    </source>
</evidence>
<sequence length="470" mass="52676">MNAKKTILRLLAPVATGAILLVACNNSSNSIEQTQVALPEENVNAEQLAVQPPIPGIDVPFKSYAVPVDKGMLIETETGTTIEIPANAFVDKDGNPIEGNVDIKFREFHDAKDIIASGIPMHNPETGEYMETAGMFEIKGAQAGKEVFVRGDKDIHVNLASFNEGDNFNFYHLGPKDCRWEDKGTAKSKPNTKKQARIAELDRQLPTRPIQARKRSNVENFVFDLDINYSMFPELKTFKGVVWEYAGEGDNPQKNDWIFTSDWDGIDLKKSETGYFELVLSNSEKSFKTLVRPVLSDENYEEALAQFSATKMEEYNKVKKAQQEERKRLGMQADLVRSFAVQGFGTYNWDIWHRRGRTRCAAKAQFDELAGVDKDVNKISFFLVMGGERSVVRYSPSTLNKFSFDANDENILLAILPEGKVAVFSALDFKNLDLDKIVRSKTALIEMATSTIQISSLDDLDQVIDQALLT</sequence>
<dbReference type="RefSeq" id="WP_264792069.1">
    <property type="nucleotide sequence ID" value="NZ_AP026867.1"/>
</dbReference>
<evidence type="ECO:0008006" key="4">
    <source>
        <dbReference type="Google" id="ProtNLM"/>
    </source>
</evidence>
<dbReference type="PROSITE" id="PS51257">
    <property type="entry name" value="PROKAR_LIPOPROTEIN"/>
    <property type="match status" value="1"/>
</dbReference>
<keyword evidence="3" id="KW-1185">Reference proteome</keyword>
<evidence type="ECO:0000313" key="3">
    <source>
        <dbReference type="Proteomes" id="UP001060919"/>
    </source>
</evidence>
<dbReference type="KEGG" id="aup:AsAng_0015130"/>